<dbReference type="InterPro" id="IPR050352">
    <property type="entry name" value="ABCG_transporters"/>
</dbReference>
<dbReference type="PANTHER" id="PTHR48041">
    <property type="entry name" value="ABC TRANSPORTER G FAMILY MEMBER 28"/>
    <property type="match status" value="1"/>
</dbReference>
<evidence type="ECO:0000256" key="4">
    <source>
        <dbReference type="ARBA" id="ARBA00022989"/>
    </source>
</evidence>
<dbReference type="AlphaFoldDB" id="A0A914EG79"/>
<dbReference type="PANTHER" id="PTHR48041:SF139">
    <property type="entry name" value="PROTEIN SCARLET"/>
    <property type="match status" value="1"/>
</dbReference>
<keyword evidence="3 6" id="KW-0812">Transmembrane</keyword>
<evidence type="ECO:0000259" key="7">
    <source>
        <dbReference type="Pfam" id="PF01061"/>
    </source>
</evidence>
<reference evidence="9" key="1">
    <citation type="submission" date="2022-11" db="UniProtKB">
        <authorList>
            <consortium name="WormBaseParasite"/>
        </authorList>
    </citation>
    <scope>IDENTIFICATION</scope>
</reference>
<evidence type="ECO:0000256" key="2">
    <source>
        <dbReference type="ARBA" id="ARBA00022448"/>
    </source>
</evidence>
<feature type="transmembrane region" description="Helical" evidence="6">
    <location>
        <begin position="110"/>
        <end position="129"/>
    </location>
</feature>
<proteinExistence type="predicted"/>
<dbReference type="InterPro" id="IPR013525">
    <property type="entry name" value="ABC2_TM"/>
</dbReference>
<evidence type="ECO:0000256" key="1">
    <source>
        <dbReference type="ARBA" id="ARBA00004141"/>
    </source>
</evidence>
<comment type="subcellular location">
    <subcellularLocation>
        <location evidence="1">Membrane</location>
        <topology evidence="1">Multi-pass membrane protein</topology>
    </subcellularLocation>
</comment>
<evidence type="ECO:0000256" key="5">
    <source>
        <dbReference type="ARBA" id="ARBA00023136"/>
    </source>
</evidence>
<feature type="domain" description="ABC-2 type transporter transmembrane" evidence="7">
    <location>
        <begin position="1"/>
        <end position="73"/>
    </location>
</feature>
<evidence type="ECO:0000313" key="9">
    <source>
        <dbReference type="WBParaSite" id="ACRNAN_scaffold7872.g32144.t2"/>
    </source>
</evidence>
<evidence type="ECO:0000313" key="8">
    <source>
        <dbReference type="Proteomes" id="UP000887540"/>
    </source>
</evidence>
<keyword evidence="5 6" id="KW-0472">Membrane</keyword>
<evidence type="ECO:0000256" key="6">
    <source>
        <dbReference type="SAM" id="Phobius"/>
    </source>
</evidence>
<sequence length="186" mass="21144">MIIIINVAISIGYAIACIFGKASLALAILPIFVVPLLAFGGFYINVSSLPPYFYPLKYLSYFAYGFETVAINEWSRVDQIGGCLTTTNTTQCYRTGEDVLHSLSFDENNLYWNLLWLFVMIVVALFHKIEELGFVAIDKEKGPVHTALRRFFFLPYVPIEHVVFEFCAAELVGVEPKYRPFKNYIA</sequence>
<dbReference type="WBParaSite" id="ACRNAN_scaffold7872.g32144.t2">
    <property type="protein sequence ID" value="ACRNAN_scaffold7872.g32144.t2"/>
    <property type="gene ID" value="ACRNAN_scaffold7872.g32144"/>
</dbReference>
<dbReference type="Pfam" id="PF01061">
    <property type="entry name" value="ABC2_membrane"/>
    <property type="match status" value="1"/>
</dbReference>
<dbReference type="GO" id="GO:0140359">
    <property type="term" value="F:ABC-type transporter activity"/>
    <property type="evidence" value="ECO:0007669"/>
    <property type="project" value="InterPro"/>
</dbReference>
<keyword evidence="4 6" id="KW-1133">Transmembrane helix</keyword>
<feature type="transmembrane region" description="Helical" evidence="6">
    <location>
        <begin position="12"/>
        <end position="44"/>
    </location>
</feature>
<protein>
    <submittedName>
        <fullName evidence="9">ABC-2 type transporter transmembrane domain-containing protein</fullName>
    </submittedName>
</protein>
<organism evidence="8 9">
    <name type="scientific">Acrobeloides nanus</name>
    <dbReference type="NCBI Taxonomy" id="290746"/>
    <lineage>
        <taxon>Eukaryota</taxon>
        <taxon>Metazoa</taxon>
        <taxon>Ecdysozoa</taxon>
        <taxon>Nematoda</taxon>
        <taxon>Chromadorea</taxon>
        <taxon>Rhabditida</taxon>
        <taxon>Tylenchina</taxon>
        <taxon>Cephalobomorpha</taxon>
        <taxon>Cephaloboidea</taxon>
        <taxon>Cephalobidae</taxon>
        <taxon>Acrobeloides</taxon>
    </lineage>
</organism>
<keyword evidence="8" id="KW-1185">Reference proteome</keyword>
<accession>A0A914EG79</accession>
<dbReference type="Proteomes" id="UP000887540">
    <property type="component" value="Unplaced"/>
</dbReference>
<dbReference type="GO" id="GO:0005886">
    <property type="term" value="C:plasma membrane"/>
    <property type="evidence" value="ECO:0007669"/>
    <property type="project" value="TreeGrafter"/>
</dbReference>
<name>A0A914EG79_9BILA</name>
<keyword evidence="2" id="KW-0813">Transport</keyword>
<evidence type="ECO:0000256" key="3">
    <source>
        <dbReference type="ARBA" id="ARBA00022692"/>
    </source>
</evidence>